<dbReference type="AlphaFoldDB" id="A0A0C9X6I1"/>
<proteinExistence type="predicted"/>
<sequence>LHPFVHRVTKEILPWFNPFNELSSIPSSLFQHQLFPSGHRQTSHIHRPSDRLHPAVWLFGHFLPPKFALCSELLGVVTYMVYHP</sequence>
<feature type="non-terminal residue" evidence="1">
    <location>
        <position position="1"/>
    </location>
</feature>
<keyword evidence="2" id="KW-1185">Reference proteome</keyword>
<dbReference type="OrthoDB" id="3102180at2759"/>
<evidence type="ECO:0000313" key="2">
    <source>
        <dbReference type="Proteomes" id="UP000054477"/>
    </source>
</evidence>
<feature type="non-terminal residue" evidence="1">
    <location>
        <position position="84"/>
    </location>
</feature>
<dbReference type="Proteomes" id="UP000054477">
    <property type="component" value="Unassembled WGS sequence"/>
</dbReference>
<gene>
    <name evidence="1" type="ORF">K443DRAFT_42188</name>
</gene>
<organism evidence="1 2">
    <name type="scientific">Laccaria amethystina LaAM-08-1</name>
    <dbReference type="NCBI Taxonomy" id="1095629"/>
    <lineage>
        <taxon>Eukaryota</taxon>
        <taxon>Fungi</taxon>
        <taxon>Dikarya</taxon>
        <taxon>Basidiomycota</taxon>
        <taxon>Agaricomycotina</taxon>
        <taxon>Agaricomycetes</taxon>
        <taxon>Agaricomycetidae</taxon>
        <taxon>Agaricales</taxon>
        <taxon>Agaricineae</taxon>
        <taxon>Hydnangiaceae</taxon>
        <taxon>Laccaria</taxon>
    </lineage>
</organism>
<dbReference type="HOGENOM" id="CLU_2533628_0_0_1"/>
<accession>A0A0C9X6I1</accession>
<evidence type="ECO:0000313" key="1">
    <source>
        <dbReference type="EMBL" id="KIJ92007.1"/>
    </source>
</evidence>
<reference evidence="2" key="2">
    <citation type="submission" date="2015-01" db="EMBL/GenBank/DDBJ databases">
        <title>Evolutionary Origins and Diversification of the Mycorrhizal Mutualists.</title>
        <authorList>
            <consortium name="DOE Joint Genome Institute"/>
            <consortium name="Mycorrhizal Genomics Consortium"/>
            <person name="Kohler A."/>
            <person name="Kuo A."/>
            <person name="Nagy L.G."/>
            <person name="Floudas D."/>
            <person name="Copeland A."/>
            <person name="Barry K.W."/>
            <person name="Cichocki N."/>
            <person name="Veneault-Fourrey C."/>
            <person name="LaButti K."/>
            <person name="Lindquist E.A."/>
            <person name="Lipzen A."/>
            <person name="Lundell T."/>
            <person name="Morin E."/>
            <person name="Murat C."/>
            <person name="Riley R."/>
            <person name="Ohm R."/>
            <person name="Sun H."/>
            <person name="Tunlid A."/>
            <person name="Henrissat B."/>
            <person name="Grigoriev I.V."/>
            <person name="Hibbett D.S."/>
            <person name="Martin F."/>
        </authorList>
    </citation>
    <scope>NUCLEOTIDE SEQUENCE [LARGE SCALE GENOMIC DNA]</scope>
    <source>
        <strain evidence="2">LaAM-08-1</strain>
    </source>
</reference>
<name>A0A0C9X6I1_9AGAR</name>
<protein>
    <submittedName>
        <fullName evidence="1">Uncharacterized protein</fullName>
    </submittedName>
</protein>
<reference evidence="1 2" key="1">
    <citation type="submission" date="2014-04" db="EMBL/GenBank/DDBJ databases">
        <authorList>
            <consortium name="DOE Joint Genome Institute"/>
            <person name="Kuo A."/>
            <person name="Kohler A."/>
            <person name="Nagy L.G."/>
            <person name="Floudas D."/>
            <person name="Copeland A."/>
            <person name="Barry K.W."/>
            <person name="Cichocki N."/>
            <person name="Veneault-Fourrey C."/>
            <person name="LaButti K."/>
            <person name="Lindquist E.A."/>
            <person name="Lipzen A."/>
            <person name="Lundell T."/>
            <person name="Morin E."/>
            <person name="Murat C."/>
            <person name="Sun H."/>
            <person name="Tunlid A."/>
            <person name="Henrissat B."/>
            <person name="Grigoriev I.V."/>
            <person name="Hibbett D.S."/>
            <person name="Martin F."/>
            <person name="Nordberg H.P."/>
            <person name="Cantor M.N."/>
            <person name="Hua S.X."/>
        </authorList>
    </citation>
    <scope>NUCLEOTIDE SEQUENCE [LARGE SCALE GENOMIC DNA]</scope>
    <source>
        <strain evidence="1 2">LaAM-08-1</strain>
    </source>
</reference>
<dbReference type="EMBL" id="KN838947">
    <property type="protein sequence ID" value="KIJ92007.1"/>
    <property type="molecule type" value="Genomic_DNA"/>
</dbReference>